<evidence type="ECO:0000256" key="7">
    <source>
        <dbReference type="SAM" id="MobiDB-lite"/>
    </source>
</evidence>
<evidence type="ECO:0000256" key="2">
    <source>
        <dbReference type="ARBA" id="ARBA00022723"/>
    </source>
</evidence>
<keyword evidence="8" id="KW-0812">Transmembrane</keyword>
<dbReference type="GeneID" id="63721327"/>
<protein>
    <recommendedName>
        <fullName evidence="9">Zn(2)-C6 fungal-type domain-containing protein</fullName>
    </recommendedName>
</protein>
<evidence type="ECO:0000256" key="5">
    <source>
        <dbReference type="ARBA" id="ARBA00023163"/>
    </source>
</evidence>
<dbReference type="GO" id="GO:0005634">
    <property type="term" value="C:nucleus"/>
    <property type="evidence" value="ECO:0007669"/>
    <property type="project" value="UniProtKB-SubCell"/>
</dbReference>
<dbReference type="GO" id="GO:0043565">
    <property type="term" value="F:sequence-specific DNA binding"/>
    <property type="evidence" value="ECO:0007669"/>
    <property type="project" value="TreeGrafter"/>
</dbReference>
<dbReference type="VEuPathDB" id="FungiDB:ASPVEDRAFT_120735"/>
<dbReference type="OrthoDB" id="2579025at2759"/>
<feature type="region of interest" description="Disordered" evidence="7">
    <location>
        <begin position="75"/>
        <end position="97"/>
    </location>
</feature>
<dbReference type="CDD" id="cd00067">
    <property type="entry name" value="GAL4"/>
    <property type="match status" value="1"/>
</dbReference>
<evidence type="ECO:0000259" key="9">
    <source>
        <dbReference type="PROSITE" id="PS50048"/>
    </source>
</evidence>
<dbReference type="GO" id="GO:0006351">
    <property type="term" value="P:DNA-templated transcription"/>
    <property type="evidence" value="ECO:0007669"/>
    <property type="project" value="InterPro"/>
</dbReference>
<comment type="subcellular location">
    <subcellularLocation>
        <location evidence="1">Nucleus</location>
    </subcellularLocation>
</comment>
<dbReference type="Pfam" id="PF04082">
    <property type="entry name" value="Fungal_trans"/>
    <property type="match status" value="1"/>
</dbReference>
<sequence length="714" mass="79985">MPQQQALRKRKSNGERVRVTRACDRCKRRRKIKCNNSQPCQFCVRAKARCTFDSSYARGRKFLIPGYGDEHGSPARQGYSAILPSPATSQESVPSALGHDQVVPVASSRNSPEPSQTDLQGHYIGPASGVSFLLRVQKRLHQAISFSQPSSIFTFGDAPLHLPEFDPSFCMMLPRDDAQRLIERYFDFAMPTYRFLHRPTIQEWFNEFYDTLGVMRDAHSAPAKVALLFMVFSLARVYMPDNDRPGPPDLSARYYLAAEHQLSKEKGSIRLTSVQARLTQCYYLLTQSRINHCWSLFGTVSHLALAIGLNRNRRPDPTAGLSQIEAECRRRTFWCAYTLDAYLSAALGRPRSFHDDDVDTELPACVDDDQILTLPQNNNTTTLTPPRNRTLTTMLAPLAHMKIAQIISRILRDLYSIKPVSDARRAAAVSSISRDLRTWRTDLAWFLDADVLSASLIMPIFQRQRNVLNLTYWHSVILTHRPFVLSNFARLSQGRAPSVSSNSQTEESTKQCLQAAMKTVAIIDEITQNRQLFRALWITSYFAFNATTMLYIYVIQNRTYPAHVYSAYFAAATRCQSHLSAIAEKGSLSERYCLVLEELRVEATRQTTPAAAAESSQFQPTDNADTNTYQISVPVLSLQQGQGQGHDESPHTIGTGYTDSLDGGGGIDFSTDDANAMAGLGLSVSDCSGWGQFTSMVSCGLGNMDLFWGDEMRF</sequence>
<dbReference type="PANTHER" id="PTHR47540:SF3">
    <property type="entry name" value="ZN(II)2CYS6 TRANSCRIPTION FACTOR (EUROFUNG)"/>
    <property type="match status" value="1"/>
</dbReference>
<dbReference type="STRING" id="1036611.A0A1L9P5I8"/>
<keyword evidence="5" id="KW-0804">Transcription</keyword>
<dbReference type="SMART" id="SM00066">
    <property type="entry name" value="GAL4"/>
    <property type="match status" value="1"/>
</dbReference>
<evidence type="ECO:0000313" key="11">
    <source>
        <dbReference type="Proteomes" id="UP000184073"/>
    </source>
</evidence>
<dbReference type="GO" id="GO:0045944">
    <property type="term" value="P:positive regulation of transcription by RNA polymerase II"/>
    <property type="evidence" value="ECO:0007669"/>
    <property type="project" value="TreeGrafter"/>
</dbReference>
<dbReference type="InterPro" id="IPR051711">
    <property type="entry name" value="Stress_Response_Reg"/>
</dbReference>
<dbReference type="PANTHER" id="PTHR47540">
    <property type="entry name" value="THIAMINE REPRESSIBLE GENES REGULATORY PROTEIN THI5"/>
    <property type="match status" value="1"/>
</dbReference>
<proteinExistence type="predicted"/>
<dbReference type="PROSITE" id="PS50048">
    <property type="entry name" value="ZN2_CY6_FUNGAL_2"/>
    <property type="match status" value="1"/>
</dbReference>
<evidence type="ECO:0000256" key="4">
    <source>
        <dbReference type="ARBA" id="ARBA00023125"/>
    </source>
</evidence>
<evidence type="ECO:0000256" key="1">
    <source>
        <dbReference type="ARBA" id="ARBA00004123"/>
    </source>
</evidence>
<feature type="domain" description="Zn(2)-C6 fungal-type" evidence="9">
    <location>
        <begin position="22"/>
        <end position="52"/>
    </location>
</feature>
<keyword evidence="3" id="KW-0805">Transcription regulation</keyword>
<evidence type="ECO:0000256" key="3">
    <source>
        <dbReference type="ARBA" id="ARBA00023015"/>
    </source>
</evidence>
<keyword evidence="11" id="KW-1185">Reference proteome</keyword>
<dbReference type="Proteomes" id="UP000184073">
    <property type="component" value="Unassembled WGS sequence"/>
</dbReference>
<dbReference type="InterPro" id="IPR001138">
    <property type="entry name" value="Zn2Cys6_DnaBD"/>
</dbReference>
<evidence type="ECO:0000256" key="8">
    <source>
        <dbReference type="SAM" id="Phobius"/>
    </source>
</evidence>
<dbReference type="RefSeq" id="XP_040662519.1">
    <property type="nucleotide sequence ID" value="XM_040805816.1"/>
</dbReference>
<dbReference type="Gene3D" id="4.10.240.10">
    <property type="entry name" value="Zn(2)-C6 fungal-type DNA-binding domain"/>
    <property type="match status" value="1"/>
</dbReference>
<keyword evidence="2" id="KW-0479">Metal-binding</keyword>
<accession>A0A1L9P5I8</accession>
<dbReference type="GO" id="GO:0000981">
    <property type="term" value="F:DNA-binding transcription factor activity, RNA polymerase II-specific"/>
    <property type="evidence" value="ECO:0007669"/>
    <property type="project" value="InterPro"/>
</dbReference>
<dbReference type="SUPFAM" id="SSF57701">
    <property type="entry name" value="Zn2/Cys6 DNA-binding domain"/>
    <property type="match status" value="1"/>
</dbReference>
<dbReference type="Pfam" id="PF00172">
    <property type="entry name" value="Zn_clus"/>
    <property type="match status" value="1"/>
</dbReference>
<dbReference type="SMART" id="SM00906">
    <property type="entry name" value="Fungal_trans"/>
    <property type="match status" value="1"/>
</dbReference>
<dbReference type="GO" id="GO:0008270">
    <property type="term" value="F:zinc ion binding"/>
    <property type="evidence" value="ECO:0007669"/>
    <property type="project" value="InterPro"/>
</dbReference>
<dbReference type="CDD" id="cd12148">
    <property type="entry name" value="fungal_TF_MHR"/>
    <property type="match status" value="1"/>
</dbReference>
<evidence type="ECO:0000313" key="10">
    <source>
        <dbReference type="EMBL" id="OJI96756.1"/>
    </source>
</evidence>
<feature type="transmembrane region" description="Helical" evidence="8">
    <location>
        <begin position="535"/>
        <end position="554"/>
    </location>
</feature>
<keyword evidence="6" id="KW-0539">Nucleus</keyword>
<name>A0A1L9P5I8_ASPVE</name>
<organism evidence="10 11">
    <name type="scientific">Aspergillus versicolor CBS 583.65</name>
    <dbReference type="NCBI Taxonomy" id="1036611"/>
    <lineage>
        <taxon>Eukaryota</taxon>
        <taxon>Fungi</taxon>
        <taxon>Dikarya</taxon>
        <taxon>Ascomycota</taxon>
        <taxon>Pezizomycotina</taxon>
        <taxon>Eurotiomycetes</taxon>
        <taxon>Eurotiomycetidae</taxon>
        <taxon>Eurotiales</taxon>
        <taxon>Aspergillaceae</taxon>
        <taxon>Aspergillus</taxon>
        <taxon>Aspergillus subgen. Nidulantes</taxon>
    </lineage>
</organism>
<dbReference type="InterPro" id="IPR036864">
    <property type="entry name" value="Zn2-C6_fun-type_DNA-bd_sf"/>
</dbReference>
<keyword evidence="8" id="KW-0472">Membrane</keyword>
<dbReference type="AlphaFoldDB" id="A0A1L9P5I8"/>
<dbReference type="InterPro" id="IPR007219">
    <property type="entry name" value="XnlR_reg_dom"/>
</dbReference>
<evidence type="ECO:0000256" key="6">
    <source>
        <dbReference type="ARBA" id="ARBA00023242"/>
    </source>
</evidence>
<reference evidence="11" key="1">
    <citation type="journal article" date="2017" name="Genome Biol.">
        <title>Comparative genomics reveals high biological diversity and specific adaptations in the industrially and medically important fungal genus Aspergillus.</title>
        <authorList>
            <person name="de Vries R.P."/>
            <person name="Riley R."/>
            <person name="Wiebenga A."/>
            <person name="Aguilar-Osorio G."/>
            <person name="Amillis S."/>
            <person name="Uchima C.A."/>
            <person name="Anderluh G."/>
            <person name="Asadollahi M."/>
            <person name="Askin M."/>
            <person name="Barry K."/>
            <person name="Battaglia E."/>
            <person name="Bayram O."/>
            <person name="Benocci T."/>
            <person name="Braus-Stromeyer S.A."/>
            <person name="Caldana C."/>
            <person name="Canovas D."/>
            <person name="Cerqueira G.C."/>
            <person name="Chen F."/>
            <person name="Chen W."/>
            <person name="Choi C."/>
            <person name="Clum A."/>
            <person name="Dos Santos R.A."/>
            <person name="Damasio A.R."/>
            <person name="Diallinas G."/>
            <person name="Emri T."/>
            <person name="Fekete E."/>
            <person name="Flipphi M."/>
            <person name="Freyberg S."/>
            <person name="Gallo A."/>
            <person name="Gournas C."/>
            <person name="Habgood R."/>
            <person name="Hainaut M."/>
            <person name="Harispe M.L."/>
            <person name="Henrissat B."/>
            <person name="Hilden K.S."/>
            <person name="Hope R."/>
            <person name="Hossain A."/>
            <person name="Karabika E."/>
            <person name="Karaffa L."/>
            <person name="Karanyi Z."/>
            <person name="Krasevec N."/>
            <person name="Kuo A."/>
            <person name="Kusch H."/>
            <person name="LaButti K."/>
            <person name="Lagendijk E.L."/>
            <person name="Lapidus A."/>
            <person name="Levasseur A."/>
            <person name="Lindquist E."/>
            <person name="Lipzen A."/>
            <person name="Logrieco A.F."/>
            <person name="MacCabe A."/>
            <person name="Maekelae M.R."/>
            <person name="Malavazi I."/>
            <person name="Melin P."/>
            <person name="Meyer V."/>
            <person name="Mielnichuk N."/>
            <person name="Miskei M."/>
            <person name="Molnar A.P."/>
            <person name="Mule G."/>
            <person name="Ngan C.Y."/>
            <person name="Orejas M."/>
            <person name="Orosz E."/>
            <person name="Ouedraogo J.P."/>
            <person name="Overkamp K.M."/>
            <person name="Park H.-S."/>
            <person name="Perrone G."/>
            <person name="Piumi F."/>
            <person name="Punt P.J."/>
            <person name="Ram A.F."/>
            <person name="Ramon A."/>
            <person name="Rauscher S."/>
            <person name="Record E."/>
            <person name="Riano-Pachon D.M."/>
            <person name="Robert V."/>
            <person name="Roehrig J."/>
            <person name="Ruller R."/>
            <person name="Salamov A."/>
            <person name="Salih N.S."/>
            <person name="Samson R.A."/>
            <person name="Sandor E."/>
            <person name="Sanguinetti M."/>
            <person name="Schuetze T."/>
            <person name="Sepcic K."/>
            <person name="Shelest E."/>
            <person name="Sherlock G."/>
            <person name="Sophianopoulou V."/>
            <person name="Squina F.M."/>
            <person name="Sun H."/>
            <person name="Susca A."/>
            <person name="Todd R.B."/>
            <person name="Tsang A."/>
            <person name="Unkles S.E."/>
            <person name="van de Wiele N."/>
            <person name="van Rossen-Uffink D."/>
            <person name="Oliveira J.V."/>
            <person name="Vesth T.C."/>
            <person name="Visser J."/>
            <person name="Yu J.-H."/>
            <person name="Zhou M."/>
            <person name="Andersen M.R."/>
            <person name="Archer D.B."/>
            <person name="Baker S.E."/>
            <person name="Benoit I."/>
            <person name="Brakhage A.A."/>
            <person name="Braus G.H."/>
            <person name="Fischer R."/>
            <person name="Frisvad J.C."/>
            <person name="Goldman G.H."/>
            <person name="Houbraken J."/>
            <person name="Oakley B."/>
            <person name="Pocsi I."/>
            <person name="Scazzocchio C."/>
            <person name="Seiboth B."/>
            <person name="vanKuyk P.A."/>
            <person name="Wortman J."/>
            <person name="Dyer P.S."/>
            <person name="Grigoriev I.V."/>
        </authorList>
    </citation>
    <scope>NUCLEOTIDE SEQUENCE [LARGE SCALE GENOMIC DNA]</scope>
    <source>
        <strain evidence="11">CBS 583.65</strain>
    </source>
</reference>
<dbReference type="EMBL" id="KV878125">
    <property type="protein sequence ID" value="OJI96756.1"/>
    <property type="molecule type" value="Genomic_DNA"/>
</dbReference>
<keyword evidence="4" id="KW-0238">DNA-binding</keyword>
<keyword evidence="8" id="KW-1133">Transmembrane helix</keyword>
<gene>
    <name evidence="10" type="ORF">ASPVEDRAFT_120735</name>
</gene>